<reference evidence="1" key="1">
    <citation type="submission" date="2018-06" db="EMBL/GenBank/DDBJ databases">
        <authorList>
            <person name="Zhirakovskaya E."/>
        </authorList>
    </citation>
    <scope>NUCLEOTIDE SEQUENCE</scope>
</reference>
<name>A0A3B0XSQ5_9ZZZZ</name>
<protein>
    <submittedName>
        <fullName evidence="1">Uncharacterized protein</fullName>
    </submittedName>
</protein>
<accession>A0A3B0XSQ5</accession>
<organism evidence="1">
    <name type="scientific">hydrothermal vent metagenome</name>
    <dbReference type="NCBI Taxonomy" id="652676"/>
    <lineage>
        <taxon>unclassified sequences</taxon>
        <taxon>metagenomes</taxon>
        <taxon>ecological metagenomes</taxon>
    </lineage>
</organism>
<feature type="non-terminal residue" evidence="1">
    <location>
        <position position="499"/>
    </location>
</feature>
<proteinExistence type="predicted"/>
<sequence>MTTLDKNLNKLMKHWRKWSDLFEDGLEDNDGSDASKAKRISKIINIEYSIYEAIDNICISENSPSDLLKKINFDTNDEKQVIYFHLILSITDNRIFDKEAILIDFIKNLLTNKPDAYCKPIQSALHFSELSTKSTVIDLMLNNNNSYCTELAFDAIKDAKLQKFESICFSAVEKLASKGFQESDKELFNPLLEAIIAIQAKSCIPPLERMLTNGGFRTYNSTWSKTLFSLVELDSQLGWNTFQVECSNRTISPSETYLLGKYGSKSTSKLIKDQFDLADNPDWQEEYICALGLLGDTSHLETIVSFIDPEDTELTNQCVSAFYTICGEGEETINIDYYDCEEDGCKKILMTWLDDNLSKFNSELRYFDGKPLSLLTLIDDLTDPNYGTRYVSIEKLNAYTNVSIPCDPNGFVTHMIASQKEWQEWFNNNREAFPAGHWYRSGVRLKLYIFVEKHVKKILATILLLLPLSISAAPKLMGKWKSSFKLTQKFFRENNTLYN</sequence>
<gene>
    <name evidence="1" type="ORF">MNBD_GAMMA12-3987</name>
</gene>
<dbReference type="AlphaFoldDB" id="A0A3B0XSQ5"/>
<evidence type="ECO:0000313" key="1">
    <source>
        <dbReference type="EMBL" id="VAW71445.1"/>
    </source>
</evidence>
<dbReference type="EMBL" id="UOFL01000021">
    <property type="protein sequence ID" value="VAW71445.1"/>
    <property type="molecule type" value="Genomic_DNA"/>
</dbReference>